<dbReference type="SUPFAM" id="SSF81606">
    <property type="entry name" value="PP2C-like"/>
    <property type="match status" value="1"/>
</dbReference>
<keyword evidence="2" id="KW-0547">Nucleotide-binding</keyword>
<dbReference type="InterPro" id="IPR011009">
    <property type="entry name" value="Kinase-like_dom_sf"/>
</dbReference>
<dbReference type="InterPro" id="IPR036457">
    <property type="entry name" value="PPM-type-like_dom_sf"/>
</dbReference>
<keyword evidence="5" id="KW-1133">Transmembrane helix</keyword>
<dbReference type="SMART" id="SM00331">
    <property type="entry name" value="PP2C_SIG"/>
    <property type="match status" value="1"/>
</dbReference>
<evidence type="ECO:0000256" key="5">
    <source>
        <dbReference type="SAM" id="Phobius"/>
    </source>
</evidence>
<dbReference type="PROSITE" id="PS51746">
    <property type="entry name" value="PPM_2"/>
    <property type="match status" value="1"/>
</dbReference>
<keyword evidence="5" id="KW-0472">Membrane</keyword>
<feature type="transmembrane region" description="Helical" evidence="5">
    <location>
        <begin position="552"/>
        <end position="572"/>
    </location>
</feature>
<evidence type="ECO:0000256" key="1">
    <source>
        <dbReference type="ARBA" id="ARBA00022679"/>
    </source>
</evidence>
<dbReference type="CDD" id="cd14014">
    <property type="entry name" value="STKc_PknB_like"/>
    <property type="match status" value="1"/>
</dbReference>
<dbReference type="Pfam" id="PF13672">
    <property type="entry name" value="PP2C_2"/>
    <property type="match status" value="1"/>
</dbReference>
<accession>A0A239A5S5</accession>
<dbReference type="PANTHER" id="PTHR43289">
    <property type="entry name" value="MITOGEN-ACTIVATED PROTEIN KINASE KINASE KINASE 20-RELATED"/>
    <property type="match status" value="1"/>
</dbReference>
<dbReference type="Pfam" id="PF00069">
    <property type="entry name" value="Pkinase"/>
    <property type="match status" value="1"/>
</dbReference>
<dbReference type="Gene3D" id="3.30.200.20">
    <property type="entry name" value="Phosphorylase Kinase, domain 1"/>
    <property type="match status" value="1"/>
</dbReference>
<keyword evidence="9" id="KW-1185">Reference proteome</keyword>
<dbReference type="SUPFAM" id="SSF56112">
    <property type="entry name" value="Protein kinase-like (PK-like)"/>
    <property type="match status" value="1"/>
</dbReference>
<organism evidence="8 9">
    <name type="scientific">Methylobacillus rhizosphaerae</name>
    <dbReference type="NCBI Taxonomy" id="551994"/>
    <lineage>
        <taxon>Bacteria</taxon>
        <taxon>Pseudomonadati</taxon>
        <taxon>Pseudomonadota</taxon>
        <taxon>Betaproteobacteria</taxon>
        <taxon>Nitrosomonadales</taxon>
        <taxon>Methylophilaceae</taxon>
        <taxon>Methylobacillus</taxon>
    </lineage>
</organism>
<dbReference type="SMART" id="SM00332">
    <property type="entry name" value="PP2Cc"/>
    <property type="match status" value="1"/>
</dbReference>
<name>A0A239A5S5_9PROT</name>
<evidence type="ECO:0000259" key="7">
    <source>
        <dbReference type="PROSITE" id="PS51746"/>
    </source>
</evidence>
<reference evidence="9" key="1">
    <citation type="submission" date="2017-06" db="EMBL/GenBank/DDBJ databases">
        <authorList>
            <person name="Varghese N."/>
            <person name="Submissions S."/>
        </authorList>
    </citation>
    <scope>NUCLEOTIDE SEQUENCE [LARGE SCALE GENOMIC DNA]</scope>
    <source>
        <strain evidence="9">Ca-68</strain>
    </source>
</reference>
<dbReference type="Gene3D" id="1.10.510.10">
    <property type="entry name" value="Transferase(Phosphotransferase) domain 1"/>
    <property type="match status" value="1"/>
</dbReference>
<dbReference type="AlphaFoldDB" id="A0A239A5S5"/>
<sequence>MSNPLTISIGQHSDRGHKDINQDFHGACVPQGHQLTTKGILVALADGISSSTVSQVASESAVRNLLSDYYCTSDAWSVKHAVQCVLSAINAWLYAQTRSSQYRYDQDKGYVCTLSALVIKSSQVHLFHVGDTRIYRLSGQSLEQLTEDHRVSIHTAQSYLSRALGIGPQIEIDYLSMPVEEGDIFLLASDGVYEYMDAQCISAAIAANTHDLDAAAQQIVAAALERGSQDNLTLQIVRIDHLDHRQPRPFLPSSILPAPPMLEARMEFDGYHIVRELHHSHRSHLYLAIDNDSGQQVALKTPSTDLSADVAQLNRFALEEWVARRINHAHVLKPCQRQRKPQYIYVAMEFIEGITLAQWMRDNPRPDLETVRGIIEQVAKGLQAFHRAEMLHQDLRPENIMIDRHGIVKIVDFGSVWVAGLEECDFTEISPVPGTIQYMAPEYFLAGAGSPLSDQFSLGVIAYQMLTGKLPYGAQVARIKTGAQLQRLPYISAIHRHENIPSWIDDALAKAVHLEAEKRYPALSEFIHDLRHPNRKFLNRHQGGLLEKNPLLFWKTTSLLLLLLVIILLYIIQRS</sequence>
<evidence type="ECO:0000259" key="6">
    <source>
        <dbReference type="PROSITE" id="PS50011"/>
    </source>
</evidence>
<dbReference type="InterPro" id="IPR008266">
    <property type="entry name" value="Tyr_kinase_AS"/>
</dbReference>
<gene>
    <name evidence="8" type="ORF">SAMN05192560_1706</name>
</gene>
<evidence type="ECO:0000256" key="2">
    <source>
        <dbReference type="ARBA" id="ARBA00022741"/>
    </source>
</evidence>
<evidence type="ECO:0000256" key="3">
    <source>
        <dbReference type="ARBA" id="ARBA00022777"/>
    </source>
</evidence>
<feature type="domain" description="Protein kinase" evidence="6">
    <location>
        <begin position="271"/>
        <end position="531"/>
    </location>
</feature>
<dbReference type="CDD" id="cd00143">
    <property type="entry name" value="PP2Cc"/>
    <property type="match status" value="1"/>
</dbReference>
<evidence type="ECO:0000256" key="4">
    <source>
        <dbReference type="ARBA" id="ARBA00022840"/>
    </source>
</evidence>
<dbReference type="EMBL" id="FZOA01000006">
    <property type="protein sequence ID" value="SNR90782.1"/>
    <property type="molecule type" value="Genomic_DNA"/>
</dbReference>
<dbReference type="PROSITE" id="PS00109">
    <property type="entry name" value="PROTEIN_KINASE_TYR"/>
    <property type="match status" value="1"/>
</dbReference>
<keyword evidence="1" id="KW-0808">Transferase</keyword>
<dbReference type="OrthoDB" id="9801841at2"/>
<dbReference type="InterPro" id="IPR000719">
    <property type="entry name" value="Prot_kinase_dom"/>
</dbReference>
<keyword evidence="5" id="KW-0812">Transmembrane</keyword>
<dbReference type="Proteomes" id="UP000198305">
    <property type="component" value="Unassembled WGS sequence"/>
</dbReference>
<keyword evidence="3" id="KW-0418">Kinase</keyword>
<dbReference type="PANTHER" id="PTHR43289:SF6">
    <property type="entry name" value="SERINE_THREONINE-PROTEIN KINASE NEKL-3"/>
    <property type="match status" value="1"/>
</dbReference>
<feature type="domain" description="PPM-type phosphatase" evidence="7">
    <location>
        <begin position="8"/>
        <end position="239"/>
    </location>
</feature>
<protein>
    <submittedName>
        <fullName evidence="8">Serine/threonine protein phosphatase PrpC</fullName>
    </submittedName>
</protein>
<evidence type="ECO:0000313" key="9">
    <source>
        <dbReference type="Proteomes" id="UP000198305"/>
    </source>
</evidence>
<keyword evidence="4" id="KW-0067">ATP-binding</keyword>
<evidence type="ECO:0000313" key="8">
    <source>
        <dbReference type="EMBL" id="SNR90782.1"/>
    </source>
</evidence>
<dbReference type="GO" id="GO:0005524">
    <property type="term" value="F:ATP binding"/>
    <property type="evidence" value="ECO:0007669"/>
    <property type="project" value="UniProtKB-KW"/>
</dbReference>
<proteinExistence type="predicted"/>
<dbReference type="PROSITE" id="PS50011">
    <property type="entry name" value="PROTEIN_KINASE_DOM"/>
    <property type="match status" value="1"/>
</dbReference>
<dbReference type="GO" id="GO:0004674">
    <property type="term" value="F:protein serine/threonine kinase activity"/>
    <property type="evidence" value="ECO:0007669"/>
    <property type="project" value="TreeGrafter"/>
</dbReference>
<dbReference type="RefSeq" id="WP_089375789.1">
    <property type="nucleotide sequence ID" value="NZ_FZOA01000006.1"/>
</dbReference>
<dbReference type="Gene3D" id="3.60.40.10">
    <property type="entry name" value="PPM-type phosphatase domain"/>
    <property type="match status" value="1"/>
</dbReference>
<dbReference type="InterPro" id="IPR001932">
    <property type="entry name" value="PPM-type_phosphatase-like_dom"/>
</dbReference>